<evidence type="ECO:0000259" key="2">
    <source>
        <dbReference type="Pfam" id="PF13609"/>
    </source>
</evidence>
<feature type="chain" id="PRO_5026875586" evidence="1">
    <location>
        <begin position="24"/>
        <end position="396"/>
    </location>
</feature>
<keyword evidence="4" id="KW-1185">Reference proteome</keyword>
<evidence type="ECO:0000256" key="1">
    <source>
        <dbReference type="SAM" id="SignalP"/>
    </source>
</evidence>
<sequence length="396" mass="41964">MKKILLGTTALVTAGLLAGPALASDPLKVTVGGNVVTGFYFVDADHVGGTASQDTKVALVARNIDIKAEGTLDNGLVAGVDAKLQLGSDWNANNVQNGSANFRQLFAYLEGGFGKFEIGGTDGAAYKMHYTSPWFVPGNGVDSPNIYNGVSSKYGYNNYSSSPEVRLSTFSLMATDSNKISYFTPRLAGFQLGLSYTPDAQNHGPSENGLVLLPKDYTNNPYDYNNINQVFEIALNYAGTFGGVDVGVDGFYTGGNAMNNVNADPEEYGLGANLGYAGFTLGGAWYQSNDLDYKYGISYARKDAGAEVWTVGLKYATGPWTVGIAYLDGQDNSDGGLGNYRDGRESQTVQLGGGYNLGSGVDIGLDLQWASNQHNDSWNSTSYDTKSGGLVLAIAF</sequence>
<reference evidence="3 4" key="1">
    <citation type="submission" date="2019-09" db="EMBL/GenBank/DDBJ databases">
        <title>Parvibaculum sedimenti sp. nov., isolated from sediment.</title>
        <authorList>
            <person name="Wang Y."/>
        </authorList>
    </citation>
    <scope>NUCLEOTIDE SEQUENCE [LARGE SCALE GENOMIC DNA]</scope>
    <source>
        <strain evidence="3 4">HXT-9</strain>
    </source>
</reference>
<evidence type="ECO:0000313" key="3">
    <source>
        <dbReference type="EMBL" id="KAB7738510.1"/>
    </source>
</evidence>
<dbReference type="InterPro" id="IPR033900">
    <property type="entry name" value="Gram_neg_porin_domain"/>
</dbReference>
<evidence type="ECO:0000313" key="4">
    <source>
        <dbReference type="Proteomes" id="UP000468901"/>
    </source>
</evidence>
<proteinExistence type="predicted"/>
<comment type="caution">
    <text evidence="3">The sequence shown here is derived from an EMBL/GenBank/DDBJ whole genome shotgun (WGS) entry which is preliminary data.</text>
</comment>
<dbReference type="InterPro" id="IPR023614">
    <property type="entry name" value="Porin_dom_sf"/>
</dbReference>
<dbReference type="Pfam" id="PF13609">
    <property type="entry name" value="Porin_4"/>
    <property type="match status" value="1"/>
</dbReference>
<gene>
    <name evidence="3" type="ORF">F2P47_17065</name>
</gene>
<dbReference type="RefSeq" id="WP_152217595.1">
    <property type="nucleotide sequence ID" value="NZ_WESC01000021.1"/>
</dbReference>
<accession>A0A6N6VD65</accession>
<dbReference type="Gene3D" id="2.40.160.10">
    <property type="entry name" value="Porin"/>
    <property type="match status" value="1"/>
</dbReference>
<keyword evidence="1" id="KW-0732">Signal</keyword>
<dbReference type="SUPFAM" id="SSF56935">
    <property type="entry name" value="Porins"/>
    <property type="match status" value="1"/>
</dbReference>
<dbReference type="AlphaFoldDB" id="A0A6N6VD65"/>
<feature type="signal peptide" evidence="1">
    <location>
        <begin position="1"/>
        <end position="23"/>
    </location>
</feature>
<organism evidence="3 4">
    <name type="scientific">Parvibaculum sedimenti</name>
    <dbReference type="NCBI Taxonomy" id="2608632"/>
    <lineage>
        <taxon>Bacteria</taxon>
        <taxon>Pseudomonadati</taxon>
        <taxon>Pseudomonadota</taxon>
        <taxon>Alphaproteobacteria</taxon>
        <taxon>Hyphomicrobiales</taxon>
        <taxon>Parvibaculaceae</taxon>
        <taxon>Parvibaculum</taxon>
    </lineage>
</organism>
<dbReference type="GO" id="GO:0016020">
    <property type="term" value="C:membrane"/>
    <property type="evidence" value="ECO:0007669"/>
    <property type="project" value="InterPro"/>
</dbReference>
<dbReference type="GO" id="GO:0015288">
    <property type="term" value="F:porin activity"/>
    <property type="evidence" value="ECO:0007669"/>
    <property type="project" value="InterPro"/>
</dbReference>
<name>A0A6N6VD65_9HYPH</name>
<protein>
    <submittedName>
        <fullName evidence="3">Porin</fullName>
    </submittedName>
</protein>
<dbReference type="EMBL" id="WESC01000021">
    <property type="protein sequence ID" value="KAB7738510.1"/>
    <property type="molecule type" value="Genomic_DNA"/>
</dbReference>
<dbReference type="Proteomes" id="UP000468901">
    <property type="component" value="Unassembled WGS sequence"/>
</dbReference>
<feature type="domain" description="Porin" evidence="2">
    <location>
        <begin position="8"/>
        <end position="374"/>
    </location>
</feature>